<comment type="caution">
    <text evidence="1">The sequence shown here is derived from an EMBL/GenBank/DDBJ whole genome shotgun (WGS) entry which is preliminary data.</text>
</comment>
<evidence type="ECO:0000313" key="1">
    <source>
        <dbReference type="EMBL" id="OIQ91673.1"/>
    </source>
</evidence>
<sequence>MSVYASNPNYLSEATTKLVGLFPRKAKLPDWFTKSIHVQRYARAGDGRIYALLNIDLTHAWADVVTGTLFCATDGASWSSMRSLDLATMVDVTQEVVAKWSWDAFERGRRRH</sequence>
<protein>
    <submittedName>
        <fullName evidence="1">Uncharacterized protein</fullName>
    </submittedName>
</protein>
<accession>A0A1J5R704</accession>
<proteinExistence type="predicted"/>
<dbReference type="AlphaFoldDB" id="A0A1J5R704"/>
<gene>
    <name evidence="1" type="ORF">GALL_264480</name>
</gene>
<reference evidence="1" key="1">
    <citation type="submission" date="2016-10" db="EMBL/GenBank/DDBJ databases">
        <title>Sequence of Gallionella enrichment culture.</title>
        <authorList>
            <person name="Poehlein A."/>
            <person name="Muehling M."/>
            <person name="Daniel R."/>
        </authorList>
    </citation>
    <scope>NUCLEOTIDE SEQUENCE</scope>
</reference>
<organism evidence="1">
    <name type="scientific">mine drainage metagenome</name>
    <dbReference type="NCBI Taxonomy" id="410659"/>
    <lineage>
        <taxon>unclassified sequences</taxon>
        <taxon>metagenomes</taxon>
        <taxon>ecological metagenomes</taxon>
    </lineage>
</organism>
<dbReference type="EMBL" id="MLJW01000253">
    <property type="protein sequence ID" value="OIQ91673.1"/>
    <property type="molecule type" value="Genomic_DNA"/>
</dbReference>
<name>A0A1J5R704_9ZZZZ</name>